<dbReference type="GO" id="GO:0022857">
    <property type="term" value="F:transmembrane transporter activity"/>
    <property type="evidence" value="ECO:0007669"/>
    <property type="project" value="UniProtKB-UniRule"/>
</dbReference>
<dbReference type="InterPro" id="IPR003744">
    <property type="entry name" value="YhhQ"/>
</dbReference>
<comment type="subcellular location">
    <subcellularLocation>
        <location evidence="1">Cell membrane</location>
        <topology evidence="1">Multi-pass membrane protein</topology>
    </subcellularLocation>
</comment>
<dbReference type="HAMAP" id="MF_02088">
    <property type="entry name" value="Q_prec_transport"/>
    <property type="match status" value="1"/>
</dbReference>
<organism evidence="2 3">
    <name type="scientific">Desulfocurvibacter africanus subsp. africanus str. Walvis Bay</name>
    <dbReference type="NCBI Taxonomy" id="690850"/>
    <lineage>
        <taxon>Bacteria</taxon>
        <taxon>Pseudomonadati</taxon>
        <taxon>Thermodesulfobacteriota</taxon>
        <taxon>Desulfovibrionia</taxon>
        <taxon>Desulfovibrionales</taxon>
        <taxon>Desulfovibrionaceae</taxon>
        <taxon>Desulfocurvibacter</taxon>
    </lineage>
</organism>
<evidence type="ECO:0000313" key="3">
    <source>
        <dbReference type="Proteomes" id="UP000007844"/>
    </source>
</evidence>
<dbReference type="STRING" id="690850.Desaf_2491"/>
<dbReference type="PANTHER" id="PTHR34300:SF2">
    <property type="entry name" value="QUEUOSINE PRECURSOR TRANSPORTER-RELATED"/>
    <property type="match status" value="1"/>
</dbReference>
<dbReference type="EMBL" id="CP003221">
    <property type="protein sequence ID" value="EGJ50814.1"/>
    <property type="molecule type" value="Genomic_DNA"/>
</dbReference>
<dbReference type="Pfam" id="PF02592">
    <property type="entry name" value="Vut_1"/>
    <property type="match status" value="1"/>
</dbReference>
<feature type="transmembrane region" description="Helical" evidence="1">
    <location>
        <begin position="117"/>
        <end position="137"/>
    </location>
</feature>
<keyword evidence="1" id="KW-0813">Transport</keyword>
<feature type="transmembrane region" description="Helical" evidence="1">
    <location>
        <begin position="29"/>
        <end position="45"/>
    </location>
</feature>
<keyword evidence="1" id="KW-1003">Cell membrane</keyword>
<accession>F3YZ58</accession>
<feature type="transmembrane region" description="Helical" evidence="1">
    <location>
        <begin position="158"/>
        <end position="184"/>
    </location>
</feature>
<proteinExistence type="inferred from homology"/>
<evidence type="ECO:0000256" key="1">
    <source>
        <dbReference type="HAMAP-Rule" id="MF_02088"/>
    </source>
</evidence>
<dbReference type="HOGENOM" id="CLU_075503_2_1_7"/>
<feature type="transmembrane region" description="Helical" evidence="1">
    <location>
        <begin position="190"/>
        <end position="215"/>
    </location>
</feature>
<dbReference type="PANTHER" id="PTHR34300">
    <property type="entry name" value="QUEUOSINE PRECURSOR TRANSPORTER-RELATED"/>
    <property type="match status" value="1"/>
</dbReference>
<name>F3YZ58_DESAF</name>
<dbReference type="AlphaFoldDB" id="F3YZ58"/>
<dbReference type="RefSeq" id="WP_014260512.1">
    <property type="nucleotide sequence ID" value="NC_016629.1"/>
</dbReference>
<sequence length="235" mass="26548">MNELIFFLFALVDMSMVLVLMRFFGRTGLFAAIVMSIILCNIQVLKTVELFGLTTTLGNILYASIFLATDLLSEFHGKRTAHKAVLLGFAVLVLSTLYMQVSLIYTPAPSDFVQPHLEAIFGFMPRVAVASLTAYLISQMHDVWAFHAIRRRTGERHLWLRNNASTMVSQLLDSAIFCAIAFIGVFPWPVFWQILLTTYIMKLMVAALDTPFMYIARRMHRNGCRADIPAESELA</sequence>
<reference evidence="2 3" key="1">
    <citation type="journal article" date="2011" name="J. Bacteriol.">
        <title>Genome sequence of the mercury-methylating and pleomorphic Desulfovibrio africanus Strain Walvis Bay.</title>
        <authorList>
            <person name="Brown S.D."/>
            <person name="Wall J.D."/>
            <person name="Kucken A.M."/>
            <person name="Gilmour C.C."/>
            <person name="Podar M."/>
            <person name="Brandt C.C."/>
            <person name="Teshima H."/>
            <person name="Detter J.C."/>
            <person name="Han C.S."/>
            <person name="Land M.L."/>
            <person name="Lucas S."/>
            <person name="Han J."/>
            <person name="Pennacchio L."/>
            <person name="Nolan M."/>
            <person name="Pitluck S."/>
            <person name="Woyke T."/>
            <person name="Goodwin L."/>
            <person name="Palumbo A.V."/>
            <person name="Elias D.A."/>
        </authorList>
    </citation>
    <scope>NUCLEOTIDE SEQUENCE [LARGE SCALE GENOMIC DNA]</scope>
    <source>
        <strain evidence="2 3">Walvis Bay</strain>
    </source>
</reference>
<dbReference type="eggNOG" id="COG1738">
    <property type="taxonomic scope" value="Bacteria"/>
</dbReference>
<keyword evidence="3" id="KW-1185">Reference proteome</keyword>
<dbReference type="Proteomes" id="UP000007844">
    <property type="component" value="Chromosome"/>
</dbReference>
<keyword evidence="1" id="KW-0812">Transmembrane</keyword>
<evidence type="ECO:0000313" key="2">
    <source>
        <dbReference type="EMBL" id="EGJ50814.1"/>
    </source>
</evidence>
<protein>
    <recommendedName>
        <fullName evidence="1">Probable queuosine precursor transporter</fullName>
        <shortName evidence="1">Q precursor transporter</shortName>
    </recommendedName>
</protein>
<comment type="similarity">
    <text evidence="1">Belongs to the vitamin uptake transporter (VUT/ECF) (TC 2.A.88) family. Q precursor transporter subfamily.</text>
</comment>
<gene>
    <name evidence="2" type="ORF">Desaf_2491</name>
</gene>
<dbReference type="GO" id="GO:0005886">
    <property type="term" value="C:plasma membrane"/>
    <property type="evidence" value="ECO:0007669"/>
    <property type="project" value="UniProtKB-SubCell"/>
</dbReference>
<keyword evidence="1" id="KW-1133">Transmembrane helix</keyword>
<feature type="transmembrane region" description="Helical" evidence="1">
    <location>
        <begin position="51"/>
        <end position="72"/>
    </location>
</feature>
<feature type="transmembrane region" description="Helical" evidence="1">
    <location>
        <begin position="84"/>
        <end position="105"/>
    </location>
</feature>
<comment type="function">
    <text evidence="1">Involved in the import of queuosine (Q) precursors, required for Q precursor salvage.</text>
</comment>
<keyword evidence="1" id="KW-0472">Membrane</keyword>
<feature type="transmembrane region" description="Helical" evidence="1">
    <location>
        <begin position="6"/>
        <end position="24"/>
    </location>
</feature>
<dbReference type="NCBIfam" id="TIGR00697">
    <property type="entry name" value="queuosine precursor transporter"/>
    <property type="match status" value="1"/>
</dbReference>
<dbReference type="KEGG" id="daf:Desaf_2491"/>